<dbReference type="Proteomes" id="UP000001058">
    <property type="component" value="Unassembled WGS sequence"/>
</dbReference>
<accession>D8TVB3</accession>
<dbReference type="EMBL" id="GL378339">
    <property type="protein sequence ID" value="EFJ48547.1"/>
    <property type="molecule type" value="Genomic_DNA"/>
</dbReference>
<keyword evidence="1" id="KW-0472">Membrane</keyword>
<dbReference type="KEGG" id="vcn:VOLCADRAFT_90882"/>
<evidence type="ECO:0000313" key="2">
    <source>
        <dbReference type="EMBL" id="EFJ48547.1"/>
    </source>
</evidence>
<dbReference type="InParanoid" id="D8TVB3"/>
<keyword evidence="1" id="KW-1133">Transmembrane helix</keyword>
<sequence length="166" mass="18195">MHALRDVACVKLSKSDQGSGLYKMLPAIERKRARCATSLGLADCYMAYIENKAIKHTRRHKRRKHSIPFLGRRSRLSGQSPIVALAAVEVTIASSLYLAMQAANSPGPALIRSGFWFDPRVVVEQVMGVLSNSVWSDAALLCAALLGGTFIWVLLATQCRSRGTYC</sequence>
<protein>
    <submittedName>
        <fullName evidence="2">Uncharacterized protein</fullName>
    </submittedName>
</protein>
<organism evidence="3">
    <name type="scientific">Volvox carteri f. nagariensis</name>
    <dbReference type="NCBI Taxonomy" id="3068"/>
    <lineage>
        <taxon>Eukaryota</taxon>
        <taxon>Viridiplantae</taxon>
        <taxon>Chlorophyta</taxon>
        <taxon>core chlorophytes</taxon>
        <taxon>Chlorophyceae</taxon>
        <taxon>CS clade</taxon>
        <taxon>Chlamydomonadales</taxon>
        <taxon>Volvocaceae</taxon>
        <taxon>Volvox</taxon>
    </lineage>
</organism>
<proteinExistence type="predicted"/>
<evidence type="ECO:0000313" key="3">
    <source>
        <dbReference type="Proteomes" id="UP000001058"/>
    </source>
</evidence>
<gene>
    <name evidence="2" type="ORF">VOLCADRAFT_90882</name>
</gene>
<dbReference type="RefSeq" id="XP_002950346.1">
    <property type="nucleotide sequence ID" value="XM_002950300.1"/>
</dbReference>
<feature type="transmembrane region" description="Helical" evidence="1">
    <location>
        <begin position="82"/>
        <end position="100"/>
    </location>
</feature>
<keyword evidence="3" id="KW-1185">Reference proteome</keyword>
<name>D8TVB3_VOLCA</name>
<keyword evidence="1" id="KW-0812">Transmembrane</keyword>
<feature type="transmembrane region" description="Helical" evidence="1">
    <location>
        <begin position="134"/>
        <end position="155"/>
    </location>
</feature>
<reference evidence="2 3" key="1">
    <citation type="journal article" date="2010" name="Science">
        <title>Genomic analysis of organismal complexity in the multicellular green alga Volvox carteri.</title>
        <authorList>
            <person name="Prochnik S.E."/>
            <person name="Umen J."/>
            <person name="Nedelcu A.M."/>
            <person name="Hallmann A."/>
            <person name="Miller S.M."/>
            <person name="Nishii I."/>
            <person name="Ferris P."/>
            <person name="Kuo A."/>
            <person name="Mitros T."/>
            <person name="Fritz-Laylin L.K."/>
            <person name="Hellsten U."/>
            <person name="Chapman J."/>
            <person name="Simakov O."/>
            <person name="Rensing S.A."/>
            <person name="Terry A."/>
            <person name="Pangilinan J."/>
            <person name="Kapitonov V."/>
            <person name="Jurka J."/>
            <person name="Salamov A."/>
            <person name="Shapiro H."/>
            <person name="Schmutz J."/>
            <person name="Grimwood J."/>
            <person name="Lindquist E."/>
            <person name="Lucas S."/>
            <person name="Grigoriev I.V."/>
            <person name="Schmitt R."/>
            <person name="Kirk D."/>
            <person name="Rokhsar D.S."/>
        </authorList>
    </citation>
    <scope>NUCLEOTIDE SEQUENCE [LARGE SCALE GENOMIC DNA]</scope>
    <source>
        <strain evidence="3">f. Nagariensis / Eve</strain>
    </source>
</reference>
<evidence type="ECO:0000256" key="1">
    <source>
        <dbReference type="SAM" id="Phobius"/>
    </source>
</evidence>
<dbReference type="GeneID" id="9619891"/>
<dbReference type="AlphaFoldDB" id="D8TVB3"/>